<name>A0ABR1SI12_9PEZI</name>
<sequence>MSTDDATNVTADAADVIVDVVGATPPEIETAFEVRGPVVVAFTSDDADEGEKHPTCQYLDTDPANKQILLETHLHQSSSFFKLRIPVRLKRLDKTFLYFHLPSHHISSLDWATDIAADDATNLRLVQSKLNSGGSSGVTRLDFRLHTPGQLIVPAAQDSLEPKNPATAHIVDSLTSLATALSFSFYVPHTVFSKARLQLLETTICDPVSSTLPQSLAHLQDLRSLYNGKGGKQWKPEEIDDGTASTASDSAASTVAVDTPPGYGPPPPRYDEIARPESPEEKRQGKRPRSRVSSGSPSARPSKRGAWGEDAIYGDEKRELPTASNEALFAQMEVLVRAQHQYIQQQQTHILQQQEHIKQQDAEMKRLVATTADLERQVADMQEQLDEAGSKVENVDVGLLELGEDLDEVKRSIPDCDEIAEDLGSQIEQEVREQLERRLHDVFNRIGNAIMDG</sequence>
<evidence type="ECO:0000256" key="1">
    <source>
        <dbReference type="SAM" id="Coils"/>
    </source>
</evidence>
<gene>
    <name evidence="3" type="ORF">PG991_003371</name>
</gene>
<feature type="compositionally biased region" description="Basic and acidic residues" evidence="2">
    <location>
        <begin position="269"/>
        <end position="283"/>
    </location>
</feature>
<evidence type="ECO:0000256" key="2">
    <source>
        <dbReference type="SAM" id="MobiDB-lite"/>
    </source>
</evidence>
<feature type="compositionally biased region" description="Low complexity" evidence="2">
    <location>
        <begin position="291"/>
        <end position="300"/>
    </location>
</feature>
<proteinExistence type="predicted"/>
<organism evidence="3 4">
    <name type="scientific">Apiospora marii</name>
    <dbReference type="NCBI Taxonomy" id="335849"/>
    <lineage>
        <taxon>Eukaryota</taxon>
        <taxon>Fungi</taxon>
        <taxon>Dikarya</taxon>
        <taxon>Ascomycota</taxon>
        <taxon>Pezizomycotina</taxon>
        <taxon>Sordariomycetes</taxon>
        <taxon>Xylariomycetidae</taxon>
        <taxon>Amphisphaeriales</taxon>
        <taxon>Apiosporaceae</taxon>
        <taxon>Apiospora</taxon>
    </lineage>
</organism>
<reference evidence="3 4" key="1">
    <citation type="submission" date="2023-01" db="EMBL/GenBank/DDBJ databases">
        <title>Analysis of 21 Apiospora genomes using comparative genomics revels a genus with tremendous synthesis potential of carbohydrate active enzymes and secondary metabolites.</title>
        <authorList>
            <person name="Sorensen T."/>
        </authorList>
    </citation>
    <scope>NUCLEOTIDE SEQUENCE [LARGE SCALE GENOMIC DNA]</scope>
    <source>
        <strain evidence="3 4">CBS 20057</strain>
    </source>
</reference>
<feature type="region of interest" description="Disordered" evidence="2">
    <location>
        <begin position="229"/>
        <end position="308"/>
    </location>
</feature>
<comment type="caution">
    <text evidence="3">The sequence shown here is derived from an EMBL/GenBank/DDBJ whole genome shotgun (WGS) entry which is preliminary data.</text>
</comment>
<feature type="compositionally biased region" description="Low complexity" evidence="2">
    <location>
        <begin position="242"/>
        <end position="261"/>
    </location>
</feature>
<dbReference type="Proteomes" id="UP001396898">
    <property type="component" value="Unassembled WGS sequence"/>
</dbReference>
<evidence type="ECO:0000313" key="3">
    <source>
        <dbReference type="EMBL" id="KAK8033973.1"/>
    </source>
</evidence>
<dbReference type="EMBL" id="JAQQWI010000006">
    <property type="protein sequence ID" value="KAK8033973.1"/>
    <property type="molecule type" value="Genomic_DNA"/>
</dbReference>
<evidence type="ECO:0000313" key="4">
    <source>
        <dbReference type="Proteomes" id="UP001396898"/>
    </source>
</evidence>
<keyword evidence="1" id="KW-0175">Coiled coil</keyword>
<accession>A0ABR1SI12</accession>
<feature type="coiled-coil region" evidence="1">
    <location>
        <begin position="357"/>
        <end position="391"/>
    </location>
</feature>
<keyword evidence="4" id="KW-1185">Reference proteome</keyword>
<protein>
    <submittedName>
        <fullName evidence="3">Uncharacterized protein</fullName>
    </submittedName>
</protein>